<feature type="compositionally biased region" description="Basic and acidic residues" evidence="1">
    <location>
        <begin position="72"/>
        <end position="84"/>
    </location>
</feature>
<organism evidence="2">
    <name type="scientific">uncultured Solirubrobacterales bacterium</name>
    <dbReference type="NCBI Taxonomy" id="768556"/>
    <lineage>
        <taxon>Bacteria</taxon>
        <taxon>Bacillati</taxon>
        <taxon>Actinomycetota</taxon>
        <taxon>Thermoleophilia</taxon>
        <taxon>Solirubrobacterales</taxon>
        <taxon>environmental samples</taxon>
    </lineage>
</organism>
<feature type="non-terminal residue" evidence="2">
    <location>
        <position position="241"/>
    </location>
</feature>
<dbReference type="EMBL" id="CADCVU010000096">
    <property type="protein sequence ID" value="CAA9498329.1"/>
    <property type="molecule type" value="Genomic_DNA"/>
</dbReference>
<dbReference type="GO" id="GO:0004300">
    <property type="term" value="F:enoyl-CoA hydratase activity"/>
    <property type="evidence" value="ECO:0007669"/>
    <property type="project" value="UniProtKB-EC"/>
</dbReference>
<sequence length="241" mass="26562">AHHRPPRAPQRRRRSHRRAAGRRGRALRGRRRSARARPHRRGRGGLLRRRGPQGHRVVRAAPHAPRGTARLHPADPLEAGDRGDLGLVPGRRARTRSVVRPARGDRRIDPRLPGAALRSAPDRRRHPAAAAARRPRSRPRHDPHRSHGRRRGGPRDGPPHRDRRARPPPRARARDRRGARPLPAGDDALGPPGRAGGDRADLRGGAEAGGRGRLRGLRGGPAGRGALRGRRGSRRRGRRGV</sequence>
<keyword evidence="2" id="KW-0456">Lyase</keyword>
<feature type="region of interest" description="Disordered" evidence="1">
    <location>
        <begin position="1"/>
        <end position="241"/>
    </location>
</feature>
<feature type="compositionally biased region" description="Basic residues" evidence="1">
    <location>
        <begin position="227"/>
        <end position="241"/>
    </location>
</feature>
<reference evidence="2" key="1">
    <citation type="submission" date="2020-02" db="EMBL/GenBank/DDBJ databases">
        <authorList>
            <person name="Meier V. D."/>
        </authorList>
    </citation>
    <scope>NUCLEOTIDE SEQUENCE</scope>
    <source>
        <strain evidence="2">AVDCRST_MAG45</strain>
    </source>
</reference>
<feature type="compositionally biased region" description="Basic residues" evidence="1">
    <location>
        <begin position="1"/>
        <end position="58"/>
    </location>
</feature>
<accession>A0A6J4SFZ0</accession>
<name>A0A6J4SFZ0_9ACTN</name>
<feature type="compositionally biased region" description="Gly residues" evidence="1">
    <location>
        <begin position="206"/>
        <end position="223"/>
    </location>
</feature>
<gene>
    <name evidence="2" type="ORF">AVDCRST_MAG45-1131</name>
</gene>
<proteinExistence type="predicted"/>
<feature type="compositionally biased region" description="Basic residues" evidence="1">
    <location>
        <begin position="161"/>
        <end position="179"/>
    </location>
</feature>
<evidence type="ECO:0000256" key="1">
    <source>
        <dbReference type="SAM" id="MobiDB-lite"/>
    </source>
</evidence>
<dbReference type="AlphaFoldDB" id="A0A6J4SFZ0"/>
<feature type="compositionally biased region" description="Basic residues" evidence="1">
    <location>
        <begin position="123"/>
        <end position="152"/>
    </location>
</feature>
<dbReference type="EC" id="4.2.1.17" evidence="2"/>
<feature type="non-terminal residue" evidence="2">
    <location>
        <position position="1"/>
    </location>
</feature>
<evidence type="ECO:0000313" key="2">
    <source>
        <dbReference type="EMBL" id="CAA9498329.1"/>
    </source>
</evidence>
<protein>
    <submittedName>
        <fullName evidence="2">Enoyl-CoA hydratase @ Enoyl-CoA hydratase EchA5</fullName>
        <ecNumber evidence="2">4.2.1.17</ecNumber>
    </submittedName>
</protein>